<dbReference type="RefSeq" id="WP_049582976.1">
    <property type="nucleotide sequence ID" value="NZ_CAWQXX010000065.1"/>
</dbReference>
<dbReference type="Proteomes" id="UP000183223">
    <property type="component" value="Unassembled WGS sequence"/>
</dbReference>
<dbReference type="AlphaFoldDB" id="A0A1G5R6X4"/>
<sequence length="103" mass="11624">MYTILTHEAAATELATLPSQIRGRMFRLIERLAIEGNALRMPHSRVIGGGIFELRVGDKDIARSLYAFARGQKIYLLHAFVKKTEKTPAAAIKTAHMRLKEFK</sequence>
<organism evidence="1 2">
    <name type="scientific">Photorhabdus luminescens</name>
    <name type="common">Xenorhabdus luminescens</name>
    <dbReference type="NCBI Taxonomy" id="29488"/>
    <lineage>
        <taxon>Bacteria</taxon>
        <taxon>Pseudomonadati</taxon>
        <taxon>Pseudomonadota</taxon>
        <taxon>Gammaproteobacteria</taxon>
        <taxon>Enterobacterales</taxon>
        <taxon>Morganellaceae</taxon>
        <taxon>Photorhabdus</taxon>
    </lineage>
</organism>
<protein>
    <submittedName>
        <fullName evidence="1">Phage-related protein</fullName>
    </submittedName>
</protein>
<dbReference type="InterPro" id="IPR009241">
    <property type="entry name" value="HigB-like"/>
</dbReference>
<dbReference type="OrthoDB" id="3233388at2"/>
<dbReference type="GeneID" id="45655966"/>
<keyword evidence="2" id="KW-1185">Reference proteome</keyword>
<evidence type="ECO:0000313" key="2">
    <source>
        <dbReference type="Proteomes" id="UP000183223"/>
    </source>
</evidence>
<proteinExistence type="predicted"/>
<gene>
    <name evidence="1" type="ORF">SAMN02982990_03353</name>
</gene>
<accession>A0A1G5R6X4</accession>
<evidence type="ECO:0000313" key="1">
    <source>
        <dbReference type="EMBL" id="SCZ69843.1"/>
    </source>
</evidence>
<dbReference type="Pfam" id="PF05973">
    <property type="entry name" value="Gp49"/>
    <property type="match status" value="1"/>
</dbReference>
<dbReference type="EMBL" id="FMWJ01000018">
    <property type="protein sequence ID" value="SCZ69843.1"/>
    <property type="molecule type" value="Genomic_DNA"/>
</dbReference>
<reference evidence="2" key="1">
    <citation type="submission" date="2016-10" db="EMBL/GenBank/DDBJ databases">
        <authorList>
            <person name="Varghese N."/>
            <person name="Submissions S."/>
        </authorList>
    </citation>
    <scope>NUCLEOTIDE SEQUENCE [LARGE SCALE GENOMIC DNA]</scope>
    <source>
        <strain evidence="2">ATCC 29999</strain>
    </source>
</reference>
<name>A0A1G5R6X4_PHOLU</name>